<proteinExistence type="predicted"/>
<dbReference type="Gene3D" id="3.40.50.150">
    <property type="entry name" value="Vaccinia Virus protein VP39"/>
    <property type="match status" value="1"/>
</dbReference>
<organism evidence="2 3">
    <name type="scientific">Neokomagataea tanensis NBRC 106556</name>
    <dbReference type="NCBI Taxonomy" id="1223519"/>
    <lineage>
        <taxon>Bacteria</taxon>
        <taxon>Pseudomonadati</taxon>
        <taxon>Pseudomonadota</taxon>
        <taxon>Alphaproteobacteria</taxon>
        <taxon>Acetobacterales</taxon>
        <taxon>Acetobacteraceae</taxon>
        <taxon>Neokomagataea</taxon>
    </lineage>
</organism>
<dbReference type="InterPro" id="IPR052514">
    <property type="entry name" value="SAM-dependent_MTase"/>
</dbReference>
<gene>
    <name evidence="2" type="ORF">AA106556_1888</name>
</gene>
<name>A0ABQ0QL53_9PROT</name>
<accession>A0ABQ0QL53</accession>
<evidence type="ECO:0000313" key="2">
    <source>
        <dbReference type="EMBL" id="GBR48807.1"/>
    </source>
</evidence>
<dbReference type="InterPro" id="IPR029063">
    <property type="entry name" value="SAM-dependent_MTases_sf"/>
</dbReference>
<feature type="domain" description="Methyltransferase FkbM" evidence="1">
    <location>
        <begin position="76"/>
        <end position="218"/>
    </location>
</feature>
<dbReference type="Proteomes" id="UP001062443">
    <property type="component" value="Unassembled WGS sequence"/>
</dbReference>
<sequence>MHNTVLGGTSLRRRWLEYFRHDCRGALDTKLFNLKVRVYPKDNQTDAKGALCGTSYNSKELKWLKKYLKPNMVFLDIGSNMGFFSLFAAKLGADIVAIEANKNLSERFEYNFQLNGFDYEIFNNAVGAERKKVKLNFLNDDLGSTNVVESSDGTIEMLPLIDIITQSNNISENDIFLKIDIEGHECDALIPFFEIAPNSLFPKFIIMEKQPNEYNASKLHRTLVQSGLYKQKSSTRSNILYIRN</sequence>
<dbReference type="EMBL" id="BAQB01000060">
    <property type="protein sequence ID" value="GBR48807.1"/>
    <property type="molecule type" value="Genomic_DNA"/>
</dbReference>
<protein>
    <recommendedName>
        <fullName evidence="1">Methyltransferase FkbM domain-containing protein</fullName>
    </recommendedName>
</protein>
<comment type="caution">
    <text evidence="2">The sequence shown here is derived from an EMBL/GenBank/DDBJ whole genome shotgun (WGS) entry which is preliminary data.</text>
</comment>
<dbReference type="PANTHER" id="PTHR34203">
    <property type="entry name" value="METHYLTRANSFERASE, FKBM FAMILY PROTEIN"/>
    <property type="match status" value="1"/>
</dbReference>
<dbReference type="NCBIfam" id="TIGR01444">
    <property type="entry name" value="fkbM_fam"/>
    <property type="match status" value="1"/>
</dbReference>
<reference evidence="2" key="1">
    <citation type="submission" date="2013-04" db="EMBL/GenBank/DDBJ databases">
        <title>The genome sequencing project of 58 acetic acid bacteria.</title>
        <authorList>
            <person name="Okamoto-Kainuma A."/>
            <person name="Ishikawa M."/>
            <person name="Umino S."/>
            <person name="Koizumi Y."/>
            <person name="Shiwa Y."/>
            <person name="Yoshikawa H."/>
            <person name="Matsutani M."/>
            <person name="Matsushita K."/>
        </authorList>
    </citation>
    <scope>NUCLEOTIDE SEQUENCE</scope>
    <source>
        <strain evidence="2">NBRC 106556</strain>
    </source>
</reference>
<dbReference type="InterPro" id="IPR006342">
    <property type="entry name" value="FkbM_mtfrase"/>
</dbReference>
<keyword evidence="3" id="KW-1185">Reference proteome</keyword>
<dbReference type="SUPFAM" id="SSF53335">
    <property type="entry name" value="S-adenosyl-L-methionine-dependent methyltransferases"/>
    <property type="match status" value="1"/>
</dbReference>
<dbReference type="Pfam" id="PF05050">
    <property type="entry name" value="Methyltransf_21"/>
    <property type="match status" value="1"/>
</dbReference>
<evidence type="ECO:0000313" key="3">
    <source>
        <dbReference type="Proteomes" id="UP001062443"/>
    </source>
</evidence>
<dbReference type="PANTHER" id="PTHR34203:SF15">
    <property type="entry name" value="SLL1173 PROTEIN"/>
    <property type="match status" value="1"/>
</dbReference>
<evidence type="ECO:0000259" key="1">
    <source>
        <dbReference type="Pfam" id="PF05050"/>
    </source>
</evidence>